<dbReference type="Pfam" id="PF04545">
    <property type="entry name" value="Sigma70_r4"/>
    <property type="match status" value="1"/>
</dbReference>
<evidence type="ECO:0000256" key="1">
    <source>
        <dbReference type="ARBA" id="ARBA00023015"/>
    </source>
</evidence>
<sequence length="213" mass="23802">MLSKYLEELGKIKLLSREEEISLWEKSGNGDTDAHNLLIRSYQPLVFKTALSFKLPSEQVLELIQEGTVGLLEAAERFDYTKGVAFSIFALHRIKGRMIDYLNSEYGGGTLSLDSEAIAGSGISWSDMLISQETSPAEQAERNFLSGRVLAAIERLPDKEQLVLSAIYLEDKRPIDIAAAINVTTGHVYRLQKKGVRRVRGMLSRLMADLKKI</sequence>
<evidence type="ECO:0000256" key="2">
    <source>
        <dbReference type="ARBA" id="ARBA00023082"/>
    </source>
</evidence>
<protein>
    <submittedName>
        <fullName evidence="6">RNA polymerase sigma factor FliA</fullName>
    </submittedName>
</protein>
<comment type="caution">
    <text evidence="6">The sequence shown here is derived from an EMBL/GenBank/DDBJ whole genome shotgun (WGS) entry which is preliminary data.</text>
</comment>
<dbReference type="Gene3D" id="1.20.120.1810">
    <property type="match status" value="1"/>
</dbReference>
<evidence type="ECO:0000259" key="5">
    <source>
        <dbReference type="PROSITE" id="PS00715"/>
    </source>
</evidence>
<feature type="domain" description="RNA polymerase sigma-70" evidence="5">
    <location>
        <begin position="62"/>
        <end position="75"/>
    </location>
</feature>
<dbReference type="Gene3D" id="1.20.140.160">
    <property type="match status" value="1"/>
</dbReference>
<dbReference type="InterPro" id="IPR009042">
    <property type="entry name" value="RNA_pol_sigma70_r1_2"/>
</dbReference>
<keyword evidence="1" id="KW-0805">Transcription regulation</keyword>
<evidence type="ECO:0000256" key="3">
    <source>
        <dbReference type="ARBA" id="ARBA00023125"/>
    </source>
</evidence>
<dbReference type="GO" id="GO:0006352">
    <property type="term" value="P:DNA-templated transcription initiation"/>
    <property type="evidence" value="ECO:0007669"/>
    <property type="project" value="InterPro"/>
</dbReference>
<dbReference type="InterPro" id="IPR007630">
    <property type="entry name" value="RNA_pol_sigma70_r4"/>
</dbReference>
<dbReference type="SUPFAM" id="SSF88946">
    <property type="entry name" value="Sigma2 domain of RNA polymerase sigma factors"/>
    <property type="match status" value="1"/>
</dbReference>
<gene>
    <name evidence="6" type="primary">fliA_4</name>
    <name evidence="6" type="ORF">SDC9_22532</name>
</gene>
<keyword evidence="2" id="KW-0731">Sigma factor</keyword>
<proteinExistence type="predicted"/>
<accession>A0A644UCH4</accession>
<dbReference type="GO" id="GO:0003677">
    <property type="term" value="F:DNA binding"/>
    <property type="evidence" value="ECO:0007669"/>
    <property type="project" value="UniProtKB-KW"/>
</dbReference>
<keyword evidence="4" id="KW-0804">Transcription</keyword>
<dbReference type="AlphaFoldDB" id="A0A644UCH4"/>
<dbReference type="Pfam" id="PF00140">
    <property type="entry name" value="Sigma70_r1_2"/>
    <property type="match status" value="1"/>
</dbReference>
<dbReference type="InterPro" id="IPR000943">
    <property type="entry name" value="RNA_pol_sigma70"/>
</dbReference>
<keyword evidence="3" id="KW-0238">DNA-binding</keyword>
<organism evidence="6">
    <name type="scientific">bioreactor metagenome</name>
    <dbReference type="NCBI Taxonomy" id="1076179"/>
    <lineage>
        <taxon>unclassified sequences</taxon>
        <taxon>metagenomes</taxon>
        <taxon>ecological metagenomes</taxon>
    </lineage>
</organism>
<evidence type="ECO:0000256" key="4">
    <source>
        <dbReference type="ARBA" id="ARBA00023163"/>
    </source>
</evidence>
<evidence type="ECO:0000313" key="6">
    <source>
        <dbReference type="EMBL" id="MPL76686.1"/>
    </source>
</evidence>
<name>A0A644UCH4_9ZZZZ</name>
<dbReference type="InterPro" id="IPR013325">
    <property type="entry name" value="RNA_pol_sigma_r2"/>
</dbReference>
<reference evidence="6" key="1">
    <citation type="submission" date="2019-08" db="EMBL/GenBank/DDBJ databases">
        <authorList>
            <person name="Kucharzyk K."/>
            <person name="Murdoch R.W."/>
            <person name="Higgins S."/>
            <person name="Loffler F."/>
        </authorList>
    </citation>
    <scope>NUCLEOTIDE SEQUENCE</scope>
</reference>
<dbReference type="PANTHER" id="PTHR30385">
    <property type="entry name" value="SIGMA FACTOR F FLAGELLAR"/>
    <property type="match status" value="1"/>
</dbReference>
<dbReference type="PROSITE" id="PS00715">
    <property type="entry name" value="SIGMA70_1"/>
    <property type="match status" value="1"/>
</dbReference>
<dbReference type="InterPro" id="IPR014284">
    <property type="entry name" value="RNA_pol_sigma-70_dom"/>
</dbReference>
<dbReference type="InterPro" id="IPR007627">
    <property type="entry name" value="RNA_pol_sigma70_r2"/>
</dbReference>
<dbReference type="SUPFAM" id="SSF88659">
    <property type="entry name" value="Sigma3 and sigma4 domains of RNA polymerase sigma factors"/>
    <property type="match status" value="1"/>
</dbReference>
<dbReference type="GO" id="GO:0016987">
    <property type="term" value="F:sigma factor activity"/>
    <property type="evidence" value="ECO:0007669"/>
    <property type="project" value="UniProtKB-KW"/>
</dbReference>
<dbReference type="PRINTS" id="PR00046">
    <property type="entry name" value="SIGMA70FCT"/>
</dbReference>
<dbReference type="Pfam" id="PF04542">
    <property type="entry name" value="Sigma70_r2"/>
    <property type="match status" value="1"/>
</dbReference>
<dbReference type="EMBL" id="VSSQ01000099">
    <property type="protein sequence ID" value="MPL76686.1"/>
    <property type="molecule type" value="Genomic_DNA"/>
</dbReference>
<dbReference type="NCBIfam" id="TIGR02937">
    <property type="entry name" value="sigma70-ECF"/>
    <property type="match status" value="1"/>
</dbReference>
<dbReference type="InterPro" id="IPR013324">
    <property type="entry name" value="RNA_pol_sigma_r3/r4-like"/>
</dbReference>